<reference evidence="3" key="1">
    <citation type="journal article" date="2019" name="Int. J. Syst. Evol. Microbiol.">
        <title>The Global Catalogue of Microorganisms (GCM) 10K type strain sequencing project: providing services to taxonomists for standard genome sequencing and annotation.</title>
        <authorList>
            <consortium name="The Broad Institute Genomics Platform"/>
            <consortium name="The Broad Institute Genome Sequencing Center for Infectious Disease"/>
            <person name="Wu L."/>
            <person name="Ma J."/>
        </authorList>
    </citation>
    <scope>NUCLEOTIDE SEQUENCE [LARGE SCALE GENOMIC DNA]</scope>
    <source>
        <strain evidence="3">KCTC 42217</strain>
    </source>
</reference>
<dbReference type="EMBL" id="JBHUHZ010000003">
    <property type="protein sequence ID" value="MFD2164295.1"/>
    <property type="molecule type" value="Genomic_DNA"/>
</dbReference>
<evidence type="ECO:0000313" key="2">
    <source>
        <dbReference type="EMBL" id="MFD2164295.1"/>
    </source>
</evidence>
<dbReference type="InterPro" id="IPR001853">
    <property type="entry name" value="DSBA-like_thioredoxin_dom"/>
</dbReference>
<accession>A0ABW4ZQA3</accession>
<dbReference type="SUPFAM" id="SSF52833">
    <property type="entry name" value="Thioredoxin-like"/>
    <property type="match status" value="1"/>
</dbReference>
<evidence type="ECO:0000313" key="3">
    <source>
        <dbReference type="Proteomes" id="UP001597387"/>
    </source>
</evidence>
<dbReference type="Pfam" id="PF01323">
    <property type="entry name" value="DSBA"/>
    <property type="match status" value="1"/>
</dbReference>
<name>A0ABW4ZQA3_9SPHI</name>
<dbReference type="Proteomes" id="UP001597387">
    <property type="component" value="Unassembled WGS sequence"/>
</dbReference>
<evidence type="ECO:0000259" key="1">
    <source>
        <dbReference type="Pfam" id="PF01323"/>
    </source>
</evidence>
<dbReference type="Gene3D" id="3.40.30.10">
    <property type="entry name" value="Glutaredoxin"/>
    <property type="match status" value="1"/>
</dbReference>
<proteinExistence type="predicted"/>
<organism evidence="2 3">
    <name type="scientific">Paradesertivirga mongoliensis</name>
    <dbReference type="NCBI Taxonomy" id="2100740"/>
    <lineage>
        <taxon>Bacteria</taxon>
        <taxon>Pseudomonadati</taxon>
        <taxon>Bacteroidota</taxon>
        <taxon>Sphingobacteriia</taxon>
        <taxon>Sphingobacteriales</taxon>
        <taxon>Sphingobacteriaceae</taxon>
        <taxon>Paradesertivirga</taxon>
    </lineage>
</organism>
<dbReference type="CDD" id="cd03025">
    <property type="entry name" value="DsbA_FrnE_like"/>
    <property type="match status" value="1"/>
</dbReference>
<dbReference type="InterPro" id="IPR036249">
    <property type="entry name" value="Thioredoxin-like_sf"/>
</dbReference>
<keyword evidence="3" id="KW-1185">Reference proteome</keyword>
<dbReference type="RefSeq" id="WP_255904167.1">
    <property type="nucleotide sequence ID" value="NZ_JAFMZO010000004.1"/>
</dbReference>
<dbReference type="Gene3D" id="1.10.472.60">
    <property type="entry name" value="putative protein disulfide isomerase domain"/>
    <property type="match status" value="1"/>
</dbReference>
<protein>
    <submittedName>
        <fullName evidence="2">DsbA family protein</fullName>
    </submittedName>
</protein>
<comment type="caution">
    <text evidence="2">The sequence shown here is derived from an EMBL/GenBank/DDBJ whole genome shotgun (WGS) entry which is preliminary data.</text>
</comment>
<gene>
    <name evidence="2" type="ORF">ACFSJU_17935</name>
</gene>
<sequence>MKPKIIYVYDALCGWCYGFSPVIKSVYERYQDRFDFDVLSGGMMLGSRTGPIEVVAPFIKTAYHTVEEVTGVVFGEGFLREVEKGDMILDSEKPAIGLCVFKSYHPDKAILFAHDIQNCINFDGKGPNDEEIYRLIAVNFGIDPDEFVRKMHEEEFKQAAYYEFALAKQLQVSGYPAAFVQAADNQFYMIAKGFTRLEDLEARIENVWKEITT</sequence>
<feature type="domain" description="DSBA-like thioredoxin" evidence="1">
    <location>
        <begin position="124"/>
        <end position="204"/>
    </location>
</feature>